<dbReference type="Proteomes" id="UP001148838">
    <property type="component" value="Unassembled WGS sequence"/>
</dbReference>
<feature type="compositionally biased region" description="Basic and acidic residues" evidence="4">
    <location>
        <begin position="262"/>
        <end position="275"/>
    </location>
</feature>
<reference evidence="5 6" key="1">
    <citation type="journal article" date="2022" name="Allergy">
        <title>Genome assembly and annotation of Periplaneta americana reveal a comprehensive cockroach allergen profile.</title>
        <authorList>
            <person name="Wang L."/>
            <person name="Xiong Q."/>
            <person name="Saelim N."/>
            <person name="Wang L."/>
            <person name="Nong W."/>
            <person name="Wan A.T."/>
            <person name="Shi M."/>
            <person name="Liu X."/>
            <person name="Cao Q."/>
            <person name="Hui J.H.L."/>
            <person name="Sookrung N."/>
            <person name="Leung T.F."/>
            <person name="Tungtrongchitr A."/>
            <person name="Tsui S.K.W."/>
        </authorList>
    </citation>
    <scope>NUCLEOTIDE SEQUENCE [LARGE SCALE GENOMIC DNA]</scope>
    <source>
        <strain evidence="5">PWHHKU_190912</strain>
    </source>
</reference>
<feature type="compositionally biased region" description="Low complexity" evidence="4">
    <location>
        <begin position="861"/>
        <end position="882"/>
    </location>
</feature>
<evidence type="ECO:0000256" key="1">
    <source>
        <dbReference type="ARBA" id="ARBA00004496"/>
    </source>
</evidence>
<evidence type="ECO:0000256" key="2">
    <source>
        <dbReference type="ARBA" id="ARBA00022490"/>
    </source>
</evidence>
<feature type="compositionally biased region" description="Pro residues" evidence="4">
    <location>
        <begin position="554"/>
        <end position="563"/>
    </location>
</feature>
<feature type="region of interest" description="Disordered" evidence="4">
    <location>
        <begin position="1"/>
        <end position="68"/>
    </location>
</feature>
<dbReference type="InterPro" id="IPR022166">
    <property type="entry name" value="UBAP2/Lig"/>
</dbReference>
<keyword evidence="3" id="KW-0597">Phosphoprotein</keyword>
<feature type="compositionally biased region" description="Polar residues" evidence="4">
    <location>
        <begin position="619"/>
        <end position="629"/>
    </location>
</feature>
<dbReference type="InterPro" id="IPR051833">
    <property type="entry name" value="TC-DDR_regulator"/>
</dbReference>
<feature type="compositionally biased region" description="Gly residues" evidence="4">
    <location>
        <begin position="326"/>
        <end position="338"/>
    </location>
</feature>
<gene>
    <name evidence="5" type="ORF">ANN_10356</name>
</gene>
<feature type="compositionally biased region" description="Polar residues" evidence="4">
    <location>
        <begin position="737"/>
        <end position="767"/>
    </location>
</feature>
<feature type="compositionally biased region" description="Polar residues" evidence="4">
    <location>
        <begin position="838"/>
        <end position="860"/>
    </location>
</feature>
<evidence type="ECO:0000313" key="6">
    <source>
        <dbReference type="Proteomes" id="UP001148838"/>
    </source>
</evidence>
<feature type="compositionally biased region" description="Polar residues" evidence="4">
    <location>
        <begin position="241"/>
        <end position="252"/>
    </location>
</feature>
<dbReference type="EMBL" id="JAJSOF020000005">
    <property type="protein sequence ID" value="KAJ4448341.1"/>
    <property type="molecule type" value="Genomic_DNA"/>
</dbReference>
<dbReference type="PANTHER" id="PTHR16308:SF13">
    <property type="entry name" value="PROTEIN LINGERER"/>
    <property type="match status" value="1"/>
</dbReference>
<evidence type="ECO:0000256" key="3">
    <source>
        <dbReference type="ARBA" id="ARBA00022553"/>
    </source>
</evidence>
<feature type="compositionally biased region" description="Low complexity" evidence="4">
    <location>
        <begin position="892"/>
        <end position="916"/>
    </location>
</feature>
<protein>
    <submittedName>
        <fullName evidence="5">Uncharacterized protein</fullName>
    </submittedName>
</protein>
<comment type="caution">
    <text evidence="5">The sequence shown here is derived from an EMBL/GenBank/DDBJ whole genome shotgun (WGS) entry which is preliminary data.</text>
</comment>
<sequence length="1164" mass="125615">MKEKDAQRGLITEETIDRMSSGSRSTSRGGKGAKLEASSTNKPQKTDTKTESPKALDHNPKTQPTAEQMRIAQIIDTRTEDPDLKDKIKQVMDATRKTEDEVCTALHDCDNDPDRAVNMLLEGMGQFKVCHGSLYVVMWLADEPREFHLPTFPQRCITYVREKLSGKYGVHSEEYLPIQYAIRKVQDNREGLELNGLHQLLVYADDVNMLGENPQTIRKTRKFYLKQGEWETSVKKKKNRQPSTTKSESAVNNRDAEQEDWGQEREANPERERTRSRGSGPPRMRGRGSLDNRGWRGRENKENEKNLEEGRDGYRRGGGRMMNGPGRSGRGGRGGGRLGPRTFQNRDKGGFPRSIETWNNPGADENSGETLKMAKVLECLPSYSDPNVRNPEGSAVSDTFIKYIEMTRNEAVEQETSIKRERRSLMLSQLKVFQQKIEKFALPSTSKIAICSSIKKDCRKAKAVESSTMEDEEKWGDDFPSPEDWDNEEYTGSLADSKVFTPSGGALEPITNSEPLVVESTNPDMSTSLTVQNLSSSVASSSSQMSQGLDLHQPPGPDPLSPSPVPVMVGPLTTVQSEYLSQLTQATENLKSAVGIGTSSSAAAVAAASAVSYGTSSNSYPVTSSTAYQPPSPPTGFTSTSASFSTSNYVGSANSYSNQMQEQNLESSSVTSQCPTQTMPSRPKTQRPRVPPPSKIPSSAVEMPGDAINSSIGYLDVQFGGLEFGSETSSFETSSEQSKYPSNVSGSVLDSIPSPRTSTNLDLSGSNQTSVLDAYSGSSTQKANQPSIASALTQNQKLSGADTMLSTSEHKVSQPSFSQNRSSNSTGLDMDKTEVGLSYSTPNTVPYQSSYQSQKSTGTGYQQASSYTSSNYSSTQVTSSTTVYPTNQSQMSYTSSGTGSSYSSQPTAPSSYPSSSYSQASVAGVTYQTGPTSYPSISQSANSFPSATPSYQSTGQSVYGGSTLGGSASYATSTGTGQYQNNYGGSVATTAQNHTKLSSALNTGTKEAQICYNFKGKSSDSQPEVLLFGLFRYVKISEEHDRVHTCGITYDTTTTSSSNLSSTNVTTTNSGLSANVNASPALGLVSSSQTVNTTSTKVTSSTGKYATPSRVKTSFGLTFSGGNSIVKFILSFLNNSTVQFISTSCYESHHNMLSPWLSGAVIIL</sequence>
<feature type="compositionally biased region" description="Low complexity" evidence="4">
    <location>
        <begin position="535"/>
        <end position="546"/>
    </location>
</feature>
<feature type="region of interest" description="Disordered" evidence="4">
    <location>
        <begin position="803"/>
        <end position="916"/>
    </location>
</feature>
<accession>A0ABQ8TQD4</accession>
<comment type="subcellular location">
    <subcellularLocation>
        <location evidence="1">Cytoplasm</location>
    </subcellularLocation>
</comment>
<feature type="region of interest" description="Disordered" evidence="4">
    <location>
        <begin position="726"/>
        <end position="767"/>
    </location>
</feature>
<feature type="region of interest" description="Disordered" evidence="4">
    <location>
        <begin position="619"/>
        <end position="639"/>
    </location>
</feature>
<dbReference type="PANTHER" id="PTHR16308">
    <property type="entry name" value="UBIQUITIN ASSOCIATED PROTEIN 2-LIKE/LINGERER"/>
    <property type="match status" value="1"/>
</dbReference>
<dbReference type="Gene3D" id="1.10.8.10">
    <property type="entry name" value="DNA helicase RuvA subunit, C-terminal domain"/>
    <property type="match status" value="1"/>
</dbReference>
<feature type="compositionally biased region" description="Basic and acidic residues" evidence="4">
    <location>
        <begin position="288"/>
        <end position="315"/>
    </location>
</feature>
<dbReference type="SUPFAM" id="SSF46934">
    <property type="entry name" value="UBA-like"/>
    <property type="match status" value="1"/>
</dbReference>
<proteinExistence type="predicted"/>
<dbReference type="InterPro" id="IPR009060">
    <property type="entry name" value="UBA-like_sf"/>
</dbReference>
<keyword evidence="2" id="KW-0963">Cytoplasm</keyword>
<dbReference type="Pfam" id="PF12478">
    <property type="entry name" value="UBAP2-Lig"/>
    <property type="match status" value="1"/>
</dbReference>
<feature type="region of interest" description="Disordered" evidence="4">
    <location>
        <begin position="658"/>
        <end position="704"/>
    </location>
</feature>
<organism evidence="5 6">
    <name type="scientific">Periplaneta americana</name>
    <name type="common">American cockroach</name>
    <name type="synonym">Blatta americana</name>
    <dbReference type="NCBI Taxonomy" id="6978"/>
    <lineage>
        <taxon>Eukaryota</taxon>
        <taxon>Metazoa</taxon>
        <taxon>Ecdysozoa</taxon>
        <taxon>Arthropoda</taxon>
        <taxon>Hexapoda</taxon>
        <taxon>Insecta</taxon>
        <taxon>Pterygota</taxon>
        <taxon>Neoptera</taxon>
        <taxon>Polyneoptera</taxon>
        <taxon>Dictyoptera</taxon>
        <taxon>Blattodea</taxon>
        <taxon>Blattoidea</taxon>
        <taxon>Blattidae</taxon>
        <taxon>Blattinae</taxon>
        <taxon>Periplaneta</taxon>
    </lineage>
</organism>
<feature type="compositionally biased region" description="Low complexity" evidence="4">
    <location>
        <begin position="726"/>
        <end position="736"/>
    </location>
</feature>
<feature type="region of interest" description="Disordered" evidence="4">
    <location>
        <begin position="532"/>
        <end position="563"/>
    </location>
</feature>
<evidence type="ECO:0000256" key="4">
    <source>
        <dbReference type="SAM" id="MobiDB-lite"/>
    </source>
</evidence>
<feature type="compositionally biased region" description="Low complexity" evidence="4">
    <location>
        <begin position="18"/>
        <end position="28"/>
    </location>
</feature>
<feature type="compositionally biased region" description="Polar residues" evidence="4">
    <location>
        <begin position="658"/>
        <end position="680"/>
    </location>
</feature>
<name>A0ABQ8TQD4_PERAM</name>
<keyword evidence="6" id="KW-1185">Reference proteome</keyword>
<feature type="compositionally biased region" description="Polar residues" evidence="4">
    <location>
        <begin position="813"/>
        <end position="827"/>
    </location>
</feature>
<evidence type="ECO:0000313" key="5">
    <source>
        <dbReference type="EMBL" id="KAJ4448341.1"/>
    </source>
</evidence>
<dbReference type="CDD" id="cd14277">
    <property type="entry name" value="UBA_UBP2_like"/>
    <property type="match status" value="1"/>
</dbReference>
<feature type="compositionally biased region" description="Low complexity" evidence="4">
    <location>
        <begin position="277"/>
        <end position="287"/>
    </location>
</feature>
<feature type="compositionally biased region" description="Basic and acidic residues" evidence="4">
    <location>
        <begin position="44"/>
        <end position="60"/>
    </location>
</feature>
<feature type="region of interest" description="Disordered" evidence="4">
    <location>
        <begin position="231"/>
        <end position="367"/>
    </location>
</feature>